<comment type="caution">
    <text evidence="10">The sequence shown here is derived from an EMBL/GenBank/DDBJ whole genome shotgun (WGS) entry which is preliminary data.</text>
</comment>
<evidence type="ECO:0000256" key="4">
    <source>
        <dbReference type="ARBA" id="ARBA00023163"/>
    </source>
</evidence>
<dbReference type="GO" id="GO:0000981">
    <property type="term" value="F:DNA-binding transcription factor activity, RNA polymerase II-specific"/>
    <property type="evidence" value="ECO:0007669"/>
    <property type="project" value="TreeGrafter"/>
</dbReference>
<proteinExistence type="inferred from homology"/>
<evidence type="ECO:0000256" key="3">
    <source>
        <dbReference type="ARBA" id="ARBA00023125"/>
    </source>
</evidence>
<dbReference type="Proteomes" id="UP001367508">
    <property type="component" value="Unassembled WGS sequence"/>
</dbReference>
<dbReference type="InterPro" id="IPR009072">
    <property type="entry name" value="Histone-fold"/>
</dbReference>
<dbReference type="CDD" id="cd22908">
    <property type="entry name" value="HFD_NFYC-like"/>
    <property type="match status" value="1"/>
</dbReference>
<reference evidence="10 11" key="1">
    <citation type="submission" date="2024-01" db="EMBL/GenBank/DDBJ databases">
        <title>The genomes of 5 underutilized Papilionoideae crops provide insights into root nodulation and disease resistanc.</title>
        <authorList>
            <person name="Jiang F."/>
        </authorList>
    </citation>
    <scope>NUCLEOTIDE SEQUENCE [LARGE SCALE GENOMIC DNA]</scope>
    <source>
        <strain evidence="10">LVBAO_FW01</strain>
        <tissue evidence="10">Leaves</tissue>
    </source>
</reference>
<evidence type="ECO:0000313" key="11">
    <source>
        <dbReference type="Proteomes" id="UP001367508"/>
    </source>
</evidence>
<evidence type="ECO:0000256" key="5">
    <source>
        <dbReference type="ARBA" id="ARBA00023242"/>
    </source>
</evidence>
<dbReference type="GO" id="GO:0000978">
    <property type="term" value="F:RNA polymerase II cis-regulatory region sequence-specific DNA binding"/>
    <property type="evidence" value="ECO:0007669"/>
    <property type="project" value="TreeGrafter"/>
</dbReference>
<evidence type="ECO:0000256" key="8">
    <source>
        <dbReference type="ARBA" id="ARBA00059992"/>
    </source>
</evidence>
<feature type="domain" description="Transcription factor CBF/NF-Y/archaeal histone" evidence="9">
    <location>
        <begin position="59"/>
        <end position="119"/>
    </location>
</feature>
<evidence type="ECO:0000256" key="7">
    <source>
        <dbReference type="ARBA" id="ARBA00038129"/>
    </source>
</evidence>
<evidence type="ECO:0000313" key="10">
    <source>
        <dbReference type="EMBL" id="KAK7340923.1"/>
    </source>
</evidence>
<comment type="function">
    <text evidence="8">Stimulates the transcription of various genes by recognizing and binding to a CCAAT motif in promoters.</text>
</comment>
<dbReference type="FunFam" id="1.10.20.10:FF:000062">
    <property type="entry name" value="Nuclear transcription factor Y subunit C"/>
    <property type="match status" value="1"/>
</dbReference>
<evidence type="ECO:0000259" key="9">
    <source>
        <dbReference type="Pfam" id="PF00808"/>
    </source>
</evidence>
<dbReference type="Gene3D" id="1.10.20.10">
    <property type="entry name" value="Histone, subunit A"/>
    <property type="match status" value="1"/>
</dbReference>
<dbReference type="SUPFAM" id="SSF47113">
    <property type="entry name" value="Histone-fold"/>
    <property type="match status" value="1"/>
</dbReference>
<gene>
    <name evidence="10" type="ORF">VNO77_21641</name>
</gene>
<protein>
    <recommendedName>
        <fullName evidence="9">Transcription factor CBF/NF-Y/archaeal histone domain-containing protein</fullName>
    </recommendedName>
</protein>
<organism evidence="10 11">
    <name type="scientific">Canavalia gladiata</name>
    <name type="common">Sword bean</name>
    <name type="synonym">Dolichos gladiatus</name>
    <dbReference type="NCBI Taxonomy" id="3824"/>
    <lineage>
        <taxon>Eukaryota</taxon>
        <taxon>Viridiplantae</taxon>
        <taxon>Streptophyta</taxon>
        <taxon>Embryophyta</taxon>
        <taxon>Tracheophyta</taxon>
        <taxon>Spermatophyta</taxon>
        <taxon>Magnoliopsida</taxon>
        <taxon>eudicotyledons</taxon>
        <taxon>Gunneridae</taxon>
        <taxon>Pentapetalae</taxon>
        <taxon>rosids</taxon>
        <taxon>fabids</taxon>
        <taxon>Fabales</taxon>
        <taxon>Fabaceae</taxon>
        <taxon>Papilionoideae</taxon>
        <taxon>50 kb inversion clade</taxon>
        <taxon>NPAAA clade</taxon>
        <taxon>indigoferoid/millettioid clade</taxon>
        <taxon>Phaseoleae</taxon>
        <taxon>Canavalia</taxon>
    </lineage>
</organism>
<evidence type="ECO:0000256" key="6">
    <source>
        <dbReference type="ARBA" id="ARBA00025911"/>
    </source>
</evidence>
<dbReference type="AlphaFoldDB" id="A0AAN9QRS9"/>
<dbReference type="GO" id="GO:0046982">
    <property type="term" value="F:protein heterodimerization activity"/>
    <property type="evidence" value="ECO:0007669"/>
    <property type="project" value="InterPro"/>
</dbReference>
<dbReference type="Pfam" id="PF00808">
    <property type="entry name" value="CBFD_NFYB_HMF"/>
    <property type="match status" value="1"/>
</dbReference>
<keyword evidence="4" id="KW-0804">Transcription</keyword>
<dbReference type="GO" id="GO:0005634">
    <property type="term" value="C:nucleus"/>
    <property type="evidence" value="ECO:0007669"/>
    <property type="project" value="UniProtKB-SubCell"/>
</dbReference>
<comment type="similarity">
    <text evidence="7">Belongs to the NFYC/HAP5 subunit family.</text>
</comment>
<keyword evidence="11" id="KW-1185">Reference proteome</keyword>
<accession>A0AAN9QRS9</accession>
<comment type="subcellular location">
    <subcellularLocation>
        <location evidence="1">Nucleus</location>
    </subcellularLocation>
</comment>
<dbReference type="PANTHER" id="PTHR10252">
    <property type="entry name" value="HISTONE-LIKE TRANSCRIPTION FACTOR CCAAT-RELATED"/>
    <property type="match status" value="1"/>
</dbReference>
<keyword evidence="5" id="KW-0539">Nucleus</keyword>
<dbReference type="InterPro" id="IPR003958">
    <property type="entry name" value="CBFA_NFYB_domain"/>
</dbReference>
<name>A0AAN9QRS9_CANGL</name>
<dbReference type="EMBL" id="JAYMYQ010000004">
    <property type="protein sequence ID" value="KAK7340923.1"/>
    <property type="molecule type" value="Genomic_DNA"/>
</dbReference>
<evidence type="ECO:0000256" key="1">
    <source>
        <dbReference type="ARBA" id="ARBA00004123"/>
    </source>
</evidence>
<keyword evidence="3" id="KW-0238">DNA-binding</keyword>
<keyword evidence="2" id="KW-0805">Transcription regulation</keyword>
<sequence length="348" mass="39640">MDFNSISVSSNLLPNSMPMPSCPLPRYRQKQIEEEKLRLFWQKQLFNIQAAEASKNHQQLPLARIRRIMKSDAEVQMLSAETPMLMAKACEIFIRELTFRAWMRAEESNKRILQPCDIANTIMQTHAFHFLTHLLPTDILPFCAFDAKKEENAANIAVGSQTVLPYPAGFMGNPVMNMGSDMVARKQMIPQPLMMQPPFMPFDHMPYNSHPKIRDILLMKIEIFMGLMDRAELEHALDSIQFRHKQGNSKRITLLVKWADSGSAFEEPFAYARIPYWFPGKGVPYSASSLSLIPTRFLAIRTNSSTLYHTFVTIIESEVCGNEYSFSEQCAQFEIGAMTNCGNGLIGK</sequence>
<comment type="subunit">
    <text evidence="6">Heterotrimeric transcription factor composed of three components, NF-YA, NF-YB and NF-YC. NF-YB and NF-YC must interact and dimerize for NF-YA association and DNA binding.</text>
</comment>
<dbReference type="InterPro" id="IPR050568">
    <property type="entry name" value="Transcr_DNA_Rep_Reg"/>
</dbReference>
<evidence type="ECO:0000256" key="2">
    <source>
        <dbReference type="ARBA" id="ARBA00023015"/>
    </source>
</evidence>
<dbReference type="PANTHER" id="PTHR10252:SF8">
    <property type="entry name" value="NUCLEAR TRANSCRIPTION FACTOR Y SUBUNIT GAMMA"/>
    <property type="match status" value="1"/>
</dbReference>